<feature type="signal peptide" evidence="1">
    <location>
        <begin position="1"/>
        <end position="15"/>
    </location>
</feature>
<reference evidence="3 4" key="1">
    <citation type="journal article" date="2018" name="Nat. Ecol. Evol.">
        <title>Pezizomycetes genomes reveal the molecular basis of ectomycorrhizal truffle lifestyle.</title>
        <authorList>
            <person name="Murat C."/>
            <person name="Payen T."/>
            <person name="Noel B."/>
            <person name="Kuo A."/>
            <person name="Morin E."/>
            <person name="Chen J."/>
            <person name="Kohler A."/>
            <person name="Krizsan K."/>
            <person name="Balestrini R."/>
            <person name="Da Silva C."/>
            <person name="Montanini B."/>
            <person name="Hainaut M."/>
            <person name="Levati E."/>
            <person name="Barry K.W."/>
            <person name="Belfiori B."/>
            <person name="Cichocki N."/>
            <person name="Clum A."/>
            <person name="Dockter R.B."/>
            <person name="Fauchery L."/>
            <person name="Guy J."/>
            <person name="Iotti M."/>
            <person name="Le Tacon F."/>
            <person name="Lindquist E.A."/>
            <person name="Lipzen A."/>
            <person name="Malagnac F."/>
            <person name="Mello A."/>
            <person name="Molinier V."/>
            <person name="Miyauchi S."/>
            <person name="Poulain J."/>
            <person name="Riccioni C."/>
            <person name="Rubini A."/>
            <person name="Sitrit Y."/>
            <person name="Splivallo R."/>
            <person name="Traeger S."/>
            <person name="Wang M."/>
            <person name="Zifcakova L."/>
            <person name="Wipf D."/>
            <person name="Zambonelli A."/>
            <person name="Paolocci F."/>
            <person name="Nowrousian M."/>
            <person name="Ottonello S."/>
            <person name="Baldrian P."/>
            <person name="Spatafora J.W."/>
            <person name="Henrissat B."/>
            <person name="Nagy L.G."/>
            <person name="Aury J.M."/>
            <person name="Wincker P."/>
            <person name="Grigoriev I.V."/>
            <person name="Bonfante P."/>
            <person name="Martin F.M."/>
        </authorList>
    </citation>
    <scope>NUCLEOTIDE SEQUENCE [LARGE SCALE GENOMIC DNA]</scope>
    <source>
        <strain evidence="3 4">RN42</strain>
    </source>
</reference>
<evidence type="ECO:0000313" key="3">
    <source>
        <dbReference type="EMBL" id="RPA83892.1"/>
    </source>
</evidence>
<feature type="chain" id="PRO_5018298855" evidence="1">
    <location>
        <begin position="16"/>
        <end position="241"/>
    </location>
</feature>
<organism evidence="3 4">
    <name type="scientific">Ascobolus immersus RN42</name>
    <dbReference type="NCBI Taxonomy" id="1160509"/>
    <lineage>
        <taxon>Eukaryota</taxon>
        <taxon>Fungi</taxon>
        <taxon>Dikarya</taxon>
        <taxon>Ascomycota</taxon>
        <taxon>Pezizomycotina</taxon>
        <taxon>Pezizomycetes</taxon>
        <taxon>Pezizales</taxon>
        <taxon>Ascobolaceae</taxon>
        <taxon>Ascobolus</taxon>
    </lineage>
</organism>
<dbReference type="EMBL" id="ML119662">
    <property type="protein sequence ID" value="RPA83892.1"/>
    <property type="molecule type" value="Genomic_DNA"/>
</dbReference>
<evidence type="ECO:0000313" key="4">
    <source>
        <dbReference type="Proteomes" id="UP000275078"/>
    </source>
</evidence>
<dbReference type="STRING" id="1160509.A0A3N4ICQ1"/>
<protein>
    <submittedName>
        <fullName evidence="3">Alpha/beta-hydrolase</fullName>
    </submittedName>
</protein>
<dbReference type="OrthoDB" id="17560at2759"/>
<dbReference type="Proteomes" id="UP000275078">
    <property type="component" value="Unassembled WGS sequence"/>
</dbReference>
<dbReference type="SUPFAM" id="SSF53474">
    <property type="entry name" value="alpha/beta-Hydrolases"/>
    <property type="match status" value="1"/>
</dbReference>
<dbReference type="InterPro" id="IPR002925">
    <property type="entry name" value="Dienelactn_hydro"/>
</dbReference>
<dbReference type="PANTHER" id="PTHR17630:SF44">
    <property type="entry name" value="PROTEIN AIM2"/>
    <property type="match status" value="1"/>
</dbReference>
<proteinExistence type="predicted"/>
<sequence>MRLLLTPLFATLTLANTLELWPGQISTFLATPQTTASEPTSIILLIPDIYGHNSTATKTLAQKISTLSNLIVVVPDVFEGEPIPEGGAPSFPPGWQDRHGPAQVERVLDLTLAEVKRRWGEVKVGATGYCFGGRYVFRYLSAGKIAAGVAAHPSSTTIDEIVGAKGPIQIATAATDPSFPPAIRQQAEAALAEKVPYEMNTYGGVGHGFAVRASDPSDRRDVYALESAAENAVAWFKFWLE</sequence>
<dbReference type="Pfam" id="PF01738">
    <property type="entry name" value="DLH"/>
    <property type="match status" value="1"/>
</dbReference>
<evidence type="ECO:0000256" key="1">
    <source>
        <dbReference type="SAM" id="SignalP"/>
    </source>
</evidence>
<keyword evidence="3" id="KW-0378">Hydrolase</keyword>
<keyword evidence="1" id="KW-0732">Signal</keyword>
<gene>
    <name evidence="3" type="ORF">BJ508DRAFT_413219</name>
</gene>
<evidence type="ECO:0000259" key="2">
    <source>
        <dbReference type="Pfam" id="PF01738"/>
    </source>
</evidence>
<dbReference type="AlphaFoldDB" id="A0A3N4ICQ1"/>
<name>A0A3N4ICQ1_ASCIM</name>
<feature type="domain" description="Dienelactone hydrolase" evidence="2">
    <location>
        <begin position="26"/>
        <end position="237"/>
    </location>
</feature>
<dbReference type="PANTHER" id="PTHR17630">
    <property type="entry name" value="DIENELACTONE HYDROLASE"/>
    <property type="match status" value="1"/>
</dbReference>
<dbReference type="GO" id="GO:0016787">
    <property type="term" value="F:hydrolase activity"/>
    <property type="evidence" value="ECO:0007669"/>
    <property type="project" value="UniProtKB-KW"/>
</dbReference>
<keyword evidence="4" id="KW-1185">Reference proteome</keyword>
<accession>A0A3N4ICQ1</accession>
<dbReference type="Gene3D" id="3.40.50.1820">
    <property type="entry name" value="alpha/beta hydrolase"/>
    <property type="match status" value="1"/>
</dbReference>
<dbReference type="InterPro" id="IPR029058">
    <property type="entry name" value="AB_hydrolase_fold"/>
</dbReference>